<dbReference type="AlphaFoldDB" id="A0A5B1M6P5"/>
<evidence type="ECO:0000259" key="3">
    <source>
        <dbReference type="PROSITE" id="PS50887"/>
    </source>
</evidence>
<reference evidence="4 5" key="2">
    <citation type="submission" date="2019-09" db="EMBL/GenBank/DDBJ databases">
        <authorList>
            <person name="Jin C."/>
        </authorList>
    </citation>
    <scope>NUCLEOTIDE SEQUENCE [LARGE SCALE GENOMIC DNA]</scope>
    <source>
        <strain evidence="4 5">BN140041</strain>
    </source>
</reference>
<dbReference type="PANTHER" id="PTHR44757">
    <property type="entry name" value="DIGUANYLATE CYCLASE DGCP"/>
    <property type="match status" value="1"/>
</dbReference>
<dbReference type="SMART" id="SM00091">
    <property type="entry name" value="PAS"/>
    <property type="match status" value="1"/>
</dbReference>
<reference evidence="4 5" key="1">
    <citation type="submission" date="2019-09" db="EMBL/GenBank/DDBJ databases">
        <title>Nocardioides panacisoli sp. nov., isolated from the soil of a ginseng field.</title>
        <authorList>
            <person name="Cho C."/>
        </authorList>
    </citation>
    <scope>NUCLEOTIDE SEQUENCE [LARGE SCALE GENOMIC DNA]</scope>
    <source>
        <strain evidence="4 5">BN140041</strain>
    </source>
</reference>
<dbReference type="InterPro" id="IPR043128">
    <property type="entry name" value="Rev_trsase/Diguanyl_cyclase"/>
</dbReference>
<proteinExistence type="predicted"/>
<evidence type="ECO:0000313" key="4">
    <source>
        <dbReference type="EMBL" id="KAA1427390.1"/>
    </source>
</evidence>
<comment type="caution">
    <text evidence="4">The sequence shown here is derived from an EMBL/GenBank/DDBJ whole genome shotgun (WGS) entry which is preliminary data.</text>
</comment>
<dbReference type="SMART" id="SM00086">
    <property type="entry name" value="PAC"/>
    <property type="match status" value="1"/>
</dbReference>
<dbReference type="CDD" id="cd00130">
    <property type="entry name" value="PAS"/>
    <property type="match status" value="1"/>
</dbReference>
<dbReference type="PROSITE" id="PS50112">
    <property type="entry name" value="PAS"/>
    <property type="match status" value="1"/>
</dbReference>
<dbReference type="NCBIfam" id="TIGR00229">
    <property type="entry name" value="sensory_box"/>
    <property type="match status" value="1"/>
</dbReference>
<dbReference type="SUPFAM" id="SSF55073">
    <property type="entry name" value="Nucleotide cyclase"/>
    <property type="match status" value="1"/>
</dbReference>
<dbReference type="InterPro" id="IPR001610">
    <property type="entry name" value="PAC"/>
</dbReference>
<name>A0A5B1M6P5_9ACTN</name>
<dbReference type="PROSITE" id="PS50887">
    <property type="entry name" value="GGDEF"/>
    <property type="match status" value="1"/>
</dbReference>
<feature type="domain" description="PAS" evidence="1">
    <location>
        <begin position="283"/>
        <end position="340"/>
    </location>
</feature>
<evidence type="ECO:0000259" key="1">
    <source>
        <dbReference type="PROSITE" id="PS50112"/>
    </source>
</evidence>
<feature type="domain" description="PAC" evidence="2">
    <location>
        <begin position="357"/>
        <end position="409"/>
    </location>
</feature>
<dbReference type="InterPro" id="IPR000160">
    <property type="entry name" value="GGDEF_dom"/>
</dbReference>
<gene>
    <name evidence="4" type="ORF">F0U47_07895</name>
</gene>
<dbReference type="FunFam" id="3.30.70.270:FF:000001">
    <property type="entry name" value="Diguanylate cyclase domain protein"/>
    <property type="match status" value="1"/>
</dbReference>
<dbReference type="RefSeq" id="WP_149749757.1">
    <property type="nucleotide sequence ID" value="NZ_VUJW01000003.1"/>
</dbReference>
<dbReference type="PANTHER" id="PTHR44757:SF2">
    <property type="entry name" value="BIOFILM ARCHITECTURE MAINTENANCE PROTEIN MBAA"/>
    <property type="match status" value="1"/>
</dbReference>
<dbReference type="EMBL" id="VUJW01000003">
    <property type="protein sequence ID" value="KAA1427390.1"/>
    <property type="molecule type" value="Genomic_DNA"/>
</dbReference>
<evidence type="ECO:0000259" key="2">
    <source>
        <dbReference type="PROSITE" id="PS50113"/>
    </source>
</evidence>
<organism evidence="4 5">
    <name type="scientific">Nocardioides antri</name>
    <dbReference type="NCBI Taxonomy" id="2607659"/>
    <lineage>
        <taxon>Bacteria</taxon>
        <taxon>Bacillati</taxon>
        <taxon>Actinomycetota</taxon>
        <taxon>Actinomycetes</taxon>
        <taxon>Propionibacteriales</taxon>
        <taxon>Nocardioidaceae</taxon>
        <taxon>Nocardioides</taxon>
    </lineage>
</organism>
<dbReference type="InterPro" id="IPR052155">
    <property type="entry name" value="Biofilm_reg_signaling"/>
</dbReference>
<dbReference type="Proteomes" id="UP000324351">
    <property type="component" value="Unassembled WGS sequence"/>
</dbReference>
<feature type="domain" description="GGDEF" evidence="3">
    <location>
        <begin position="440"/>
        <end position="574"/>
    </location>
</feature>
<dbReference type="PROSITE" id="PS50113">
    <property type="entry name" value="PAC"/>
    <property type="match status" value="1"/>
</dbReference>
<protein>
    <submittedName>
        <fullName evidence="4">Diguanylate cyclase</fullName>
    </submittedName>
</protein>
<dbReference type="SMART" id="SM00267">
    <property type="entry name" value="GGDEF"/>
    <property type="match status" value="1"/>
</dbReference>
<dbReference type="InterPro" id="IPR035965">
    <property type="entry name" value="PAS-like_dom_sf"/>
</dbReference>
<dbReference type="Pfam" id="PF00990">
    <property type="entry name" value="GGDEF"/>
    <property type="match status" value="1"/>
</dbReference>
<sequence length="583" mass="62118">MGFLTVIWLVCVVAATAVMARGQAQERERLVERFESRADTGASFVGSYVEEVFETEERLVPRLVSDLSRPGEFERTLSLMGFSAAVLLDRQGRALALAPAAPDLVGQDLAGRYPHLAGALAGRRTVSDVVPSAVEGESIVAFALPVTRSRVGVFSAGFSLEDSPLKPFLERQPIPGTRGYVLDSTGAVIVAAGEGSASGHADQSVEPGDPVDGRLIATAPIPGTPWTYVLDAPEDTVLAPVAEGEKGEWALLIGLAALGLAGMLTAGAALSARARARRETAAADHRLRLTVENAPIGMTIVSLDHRFVEPNKRLCDMLGYTDGELTTMTFEQVTHPEDIEVDLAMLGELTAGTNDHYELEKRYIRRDGTPLIGRLAVSVVRDDNGQPAYFVSQIEDITEFHAARAQLEYRAHYDPLTGLANRSLLMDRLTHALDDSSQPVSIALCFCDIDNFKQINDAYGHDAGDAVLAEVAARLQAAVRPGDTVARIGGDEFVIMLTGVESASVAQVVLDRVLAGLRQPVETGAGGEALMIGLSGGLAMSETGDTADMILRRADQALYRAKQMGRGRIETHDASEPVPGSGP</sequence>
<dbReference type="Pfam" id="PF08447">
    <property type="entry name" value="PAS_3"/>
    <property type="match status" value="1"/>
</dbReference>
<dbReference type="SUPFAM" id="SSF55785">
    <property type="entry name" value="PYP-like sensor domain (PAS domain)"/>
    <property type="match status" value="1"/>
</dbReference>
<evidence type="ECO:0000313" key="5">
    <source>
        <dbReference type="Proteomes" id="UP000324351"/>
    </source>
</evidence>
<dbReference type="InterPro" id="IPR013655">
    <property type="entry name" value="PAS_fold_3"/>
</dbReference>
<dbReference type="CDD" id="cd18773">
    <property type="entry name" value="PDC1_HK_sensor"/>
    <property type="match status" value="1"/>
</dbReference>
<dbReference type="InterPro" id="IPR000014">
    <property type="entry name" value="PAS"/>
</dbReference>
<dbReference type="CDD" id="cd01949">
    <property type="entry name" value="GGDEF"/>
    <property type="match status" value="1"/>
</dbReference>
<dbReference type="Gene3D" id="3.30.450.20">
    <property type="entry name" value="PAS domain"/>
    <property type="match status" value="2"/>
</dbReference>
<accession>A0A5B1M6P5</accession>
<dbReference type="Gene3D" id="3.30.70.270">
    <property type="match status" value="1"/>
</dbReference>
<dbReference type="InterPro" id="IPR029787">
    <property type="entry name" value="Nucleotide_cyclase"/>
</dbReference>
<dbReference type="NCBIfam" id="TIGR00254">
    <property type="entry name" value="GGDEF"/>
    <property type="match status" value="1"/>
</dbReference>
<dbReference type="InterPro" id="IPR000700">
    <property type="entry name" value="PAS-assoc_C"/>
</dbReference>
<keyword evidence="5" id="KW-1185">Reference proteome</keyword>